<feature type="domain" description="Bacteriophage lambda Replication protein O N-terminal" evidence="2">
    <location>
        <begin position="6"/>
        <end position="101"/>
    </location>
</feature>
<keyword evidence="4" id="KW-1185">Reference proteome</keyword>
<feature type="region of interest" description="Disordered" evidence="1">
    <location>
        <begin position="102"/>
        <end position="176"/>
    </location>
</feature>
<protein>
    <recommendedName>
        <fullName evidence="2">Bacteriophage lambda Replication protein O N-terminal domain-containing protein</fullName>
    </recommendedName>
</protein>
<reference evidence="3 4" key="1">
    <citation type="submission" date="2020-04" db="EMBL/GenBank/DDBJ databases">
        <authorList>
            <person name="De Canck E."/>
        </authorList>
    </citation>
    <scope>NUCLEOTIDE SEQUENCE [LARGE SCALE GENOMIC DNA]</scope>
    <source>
        <strain evidence="3 4">LMG 27177</strain>
    </source>
</reference>
<dbReference type="NCBIfam" id="TIGR01610">
    <property type="entry name" value="phage_O_Nterm"/>
    <property type="match status" value="1"/>
</dbReference>
<organism evidence="3 4">
    <name type="scientific">Paraburkholderia fynbosensis</name>
    <dbReference type="NCBI Taxonomy" id="1200993"/>
    <lineage>
        <taxon>Bacteria</taxon>
        <taxon>Pseudomonadati</taxon>
        <taxon>Pseudomonadota</taxon>
        <taxon>Betaproteobacteria</taxon>
        <taxon>Burkholderiales</taxon>
        <taxon>Burkholderiaceae</taxon>
        <taxon>Paraburkholderia</taxon>
    </lineage>
</organism>
<feature type="compositionally biased region" description="Polar residues" evidence="1">
    <location>
        <begin position="137"/>
        <end position="153"/>
    </location>
</feature>
<proteinExistence type="predicted"/>
<evidence type="ECO:0000313" key="4">
    <source>
        <dbReference type="Proteomes" id="UP000494252"/>
    </source>
</evidence>
<evidence type="ECO:0000259" key="2">
    <source>
        <dbReference type="Pfam" id="PF04492"/>
    </source>
</evidence>
<name>A0A6J5FKM3_9BURK</name>
<sequence>MSASPQVEDGHIKIANELYDAVLSYPFTARQLKVLLAIVRKTYGFNKKRDDVSASQISALCGVQRNHVTSALNELAALNVIFKVAGEYGSIVELNKDYTSWTSPESGHPLSQNGTSPEMGHPHGKLLILEHGCPESGQVSQSGTCPKTGQVDSPKSGHTKDNLPKDIKHSRAKKSAEVADEEFEEAWRLYPKRDGGNSKTAARKAWDTRRREGIAATSMIEGVKRYAKQVVDAGNVGTRFVKMASTFFGPDHHFDGEPDLASAPTEAAGLSWWRRAGFEKEWQATNEGCSERYAHLWRNGKRVIDGALA</sequence>
<dbReference type="EMBL" id="CADIKI010000003">
    <property type="protein sequence ID" value="CAB3782129.1"/>
    <property type="molecule type" value="Genomic_DNA"/>
</dbReference>
<dbReference type="AlphaFoldDB" id="A0A6J5FKM3"/>
<feature type="compositionally biased region" description="Basic and acidic residues" evidence="1">
    <location>
        <begin position="158"/>
        <end position="176"/>
    </location>
</feature>
<dbReference type="Pfam" id="PF04492">
    <property type="entry name" value="Phage_rep_O"/>
    <property type="match status" value="1"/>
</dbReference>
<evidence type="ECO:0000313" key="3">
    <source>
        <dbReference type="EMBL" id="CAB3782129.1"/>
    </source>
</evidence>
<dbReference type="InterPro" id="IPR036388">
    <property type="entry name" value="WH-like_DNA-bd_sf"/>
</dbReference>
<accession>A0A6J5FKM3</accession>
<dbReference type="InterPro" id="IPR006497">
    <property type="entry name" value="Phage_lambda_VrpO_N"/>
</dbReference>
<dbReference type="Gene3D" id="1.10.10.10">
    <property type="entry name" value="Winged helix-like DNA-binding domain superfamily/Winged helix DNA-binding domain"/>
    <property type="match status" value="1"/>
</dbReference>
<dbReference type="RefSeq" id="WP_175158519.1">
    <property type="nucleotide sequence ID" value="NZ_CADIKI010000003.1"/>
</dbReference>
<dbReference type="Proteomes" id="UP000494252">
    <property type="component" value="Unassembled WGS sequence"/>
</dbReference>
<feature type="compositionally biased region" description="Polar residues" evidence="1">
    <location>
        <begin position="102"/>
        <end position="116"/>
    </location>
</feature>
<dbReference type="GO" id="GO:0006260">
    <property type="term" value="P:DNA replication"/>
    <property type="evidence" value="ECO:0007669"/>
    <property type="project" value="InterPro"/>
</dbReference>
<gene>
    <name evidence="3" type="ORF">LMG27177_01173</name>
</gene>
<evidence type="ECO:0000256" key="1">
    <source>
        <dbReference type="SAM" id="MobiDB-lite"/>
    </source>
</evidence>